<feature type="region of interest" description="Disordered" evidence="6">
    <location>
        <begin position="216"/>
        <end position="239"/>
    </location>
</feature>
<organism evidence="8 9">
    <name type="scientific">Batrachochytrium salamandrivorans</name>
    <dbReference type="NCBI Taxonomy" id="1357716"/>
    <lineage>
        <taxon>Eukaryota</taxon>
        <taxon>Fungi</taxon>
        <taxon>Fungi incertae sedis</taxon>
        <taxon>Chytridiomycota</taxon>
        <taxon>Chytridiomycota incertae sedis</taxon>
        <taxon>Chytridiomycetes</taxon>
        <taxon>Rhizophydiales</taxon>
        <taxon>Rhizophydiales incertae sedis</taxon>
        <taxon>Batrachochytrium</taxon>
    </lineage>
</organism>
<comment type="subcellular location">
    <subcellularLocation>
        <location evidence="1">Endoplasmic reticulum membrane</location>
        <topology evidence="1">Multi-pass membrane protein</topology>
    </subcellularLocation>
</comment>
<evidence type="ECO:0000256" key="3">
    <source>
        <dbReference type="ARBA" id="ARBA00022824"/>
    </source>
</evidence>
<keyword evidence="2 7" id="KW-0812">Transmembrane</keyword>
<sequence>MQLVVTDSIRKALVMAASDETTAIIASMTPLSDTDMNSTSICSKWTLSATAESVPHSLVWLACDKLGKAYPDHHQYRFRQVLQGSRIAFVCPKPREITPEYTAFMNKVKTKLENQEYEQMIRKIPGGKAGDESSGLAYDISELRKVSSQMMSLVNILFSMVAVFAALFVFSEHVWNDPGLRVLFGLFGALVVGFAEGWFFSRDWLIDPPDVAPKKSQHARHIIEPSESISKSQGKEEKD</sequence>
<evidence type="ECO:0000256" key="7">
    <source>
        <dbReference type="SAM" id="Phobius"/>
    </source>
</evidence>
<evidence type="ECO:0000256" key="4">
    <source>
        <dbReference type="ARBA" id="ARBA00022989"/>
    </source>
</evidence>
<evidence type="ECO:0000256" key="2">
    <source>
        <dbReference type="ARBA" id="ARBA00022692"/>
    </source>
</evidence>
<accession>A0ABQ8FB94</accession>
<comment type="caution">
    <text evidence="8">The sequence shown here is derived from an EMBL/GenBank/DDBJ whole genome shotgun (WGS) entry which is preliminary data.</text>
</comment>
<dbReference type="Proteomes" id="UP001648503">
    <property type="component" value="Unassembled WGS sequence"/>
</dbReference>
<keyword evidence="4 7" id="KW-1133">Transmembrane helix</keyword>
<feature type="transmembrane region" description="Helical" evidence="7">
    <location>
        <begin position="153"/>
        <end position="170"/>
    </location>
</feature>
<dbReference type="PANTHER" id="PTHR31394:SF1">
    <property type="entry name" value="TRANSMEMBRANE PROTEIN 199"/>
    <property type="match status" value="1"/>
</dbReference>
<protein>
    <submittedName>
        <fullName evidence="8">Uncharacterized protein</fullName>
    </submittedName>
</protein>
<feature type="transmembrane region" description="Helical" evidence="7">
    <location>
        <begin position="182"/>
        <end position="200"/>
    </location>
</feature>
<keyword evidence="9" id="KW-1185">Reference proteome</keyword>
<keyword evidence="5 7" id="KW-0472">Membrane</keyword>
<evidence type="ECO:0000313" key="8">
    <source>
        <dbReference type="EMBL" id="KAH6595084.1"/>
    </source>
</evidence>
<evidence type="ECO:0000313" key="9">
    <source>
        <dbReference type="Proteomes" id="UP001648503"/>
    </source>
</evidence>
<name>A0ABQ8FB94_9FUNG</name>
<keyword evidence="3" id="KW-0256">Endoplasmic reticulum</keyword>
<dbReference type="PANTHER" id="PTHR31394">
    <property type="entry name" value="TRANSMEMBRANE PROTEIN 199"/>
    <property type="match status" value="1"/>
</dbReference>
<gene>
    <name evidence="8" type="ORF">BASA50_006071</name>
</gene>
<dbReference type="InterPro" id="IPR021013">
    <property type="entry name" value="ATPase_Vma12"/>
</dbReference>
<proteinExistence type="predicted"/>
<evidence type="ECO:0000256" key="5">
    <source>
        <dbReference type="ARBA" id="ARBA00023136"/>
    </source>
</evidence>
<evidence type="ECO:0000256" key="6">
    <source>
        <dbReference type="SAM" id="MobiDB-lite"/>
    </source>
</evidence>
<dbReference type="EMBL" id="JAFCIX010000313">
    <property type="protein sequence ID" value="KAH6595084.1"/>
    <property type="molecule type" value="Genomic_DNA"/>
</dbReference>
<reference evidence="8 9" key="1">
    <citation type="submission" date="2021-02" db="EMBL/GenBank/DDBJ databases">
        <title>Variation within the Batrachochytrium salamandrivorans European outbreak.</title>
        <authorList>
            <person name="Kelly M."/>
            <person name="Pasmans F."/>
            <person name="Shea T.P."/>
            <person name="Munoz J.F."/>
            <person name="Carranza S."/>
            <person name="Cuomo C.A."/>
            <person name="Martel A."/>
        </authorList>
    </citation>
    <scope>NUCLEOTIDE SEQUENCE [LARGE SCALE GENOMIC DNA]</scope>
    <source>
        <strain evidence="8 9">AMFP18/2</strain>
    </source>
</reference>
<evidence type="ECO:0000256" key="1">
    <source>
        <dbReference type="ARBA" id="ARBA00004477"/>
    </source>
</evidence>
<dbReference type="Pfam" id="PF11712">
    <property type="entry name" value="Vma12"/>
    <property type="match status" value="1"/>
</dbReference>